<dbReference type="PATRIC" id="fig|1053206.3.peg.4483"/>
<dbReference type="Proteomes" id="UP000006977">
    <property type="component" value="Unassembled WGS sequence"/>
</dbReference>
<protein>
    <submittedName>
        <fullName evidence="1">Uncharacterized protein</fullName>
    </submittedName>
</protein>
<organism evidence="1 2">
    <name type="scientific">Bacillus cereus HuA4-10</name>
    <dbReference type="NCBI Taxonomy" id="1053206"/>
    <lineage>
        <taxon>Bacteria</taxon>
        <taxon>Bacillati</taxon>
        <taxon>Bacillota</taxon>
        <taxon>Bacilli</taxon>
        <taxon>Bacillales</taxon>
        <taxon>Bacillaceae</taxon>
        <taxon>Bacillus</taxon>
        <taxon>Bacillus cereus group</taxon>
    </lineage>
</organism>
<dbReference type="Pfam" id="PF21813">
    <property type="entry name" value="DUF6882"/>
    <property type="match status" value="1"/>
</dbReference>
<gene>
    <name evidence="1" type="ORF">IGC_04392</name>
</gene>
<dbReference type="EMBL" id="AHEA01000028">
    <property type="protein sequence ID" value="EJQ76482.1"/>
    <property type="molecule type" value="Genomic_DNA"/>
</dbReference>
<dbReference type="InterPro" id="IPR049249">
    <property type="entry name" value="DUF6882"/>
</dbReference>
<name>J8DAN9_BACCE</name>
<reference evidence="1 2" key="1">
    <citation type="submission" date="2012-04" db="EMBL/GenBank/DDBJ databases">
        <title>The Genome Sequence of Bacillus cereus HuA4-10.</title>
        <authorList>
            <consortium name="The Broad Institute Genome Sequencing Platform"/>
            <consortium name="The Broad Institute Genome Sequencing Center for Infectious Disease"/>
            <person name="Feldgarden M."/>
            <person name="Van der Auwera G.A."/>
            <person name="Mahillon J."/>
            <person name="Duprez V."/>
            <person name="Timmery S."/>
            <person name="Mattelet C."/>
            <person name="Dierick K."/>
            <person name="Sun M."/>
            <person name="Yu Z."/>
            <person name="Zhu L."/>
            <person name="Hu X."/>
            <person name="Shank E.B."/>
            <person name="Swiecicka I."/>
            <person name="Hansen B.M."/>
            <person name="Andrup L."/>
            <person name="Young S.K."/>
            <person name="Zeng Q."/>
            <person name="Gargeya S."/>
            <person name="Fitzgerald M."/>
            <person name="Haas B."/>
            <person name="Abouelleil A."/>
            <person name="Alvarado L."/>
            <person name="Arachchi H.M."/>
            <person name="Berlin A."/>
            <person name="Chapman S.B."/>
            <person name="Goldberg J."/>
            <person name="Griggs A."/>
            <person name="Gujja S."/>
            <person name="Hansen M."/>
            <person name="Howarth C."/>
            <person name="Imamovic A."/>
            <person name="Larimer J."/>
            <person name="McCowen C."/>
            <person name="Montmayeur A."/>
            <person name="Murphy C."/>
            <person name="Neiman D."/>
            <person name="Pearson M."/>
            <person name="Priest M."/>
            <person name="Roberts A."/>
            <person name="Saif S."/>
            <person name="Shea T."/>
            <person name="Sisk P."/>
            <person name="Sykes S."/>
            <person name="Wortman J."/>
            <person name="Nusbaum C."/>
            <person name="Birren B."/>
        </authorList>
    </citation>
    <scope>NUCLEOTIDE SEQUENCE [LARGE SCALE GENOMIC DNA]</scope>
    <source>
        <strain evidence="1 2">HuA4-10</strain>
    </source>
</reference>
<comment type="caution">
    <text evidence="1">The sequence shown here is derived from an EMBL/GenBank/DDBJ whole genome shotgun (WGS) entry which is preliminary data.</text>
</comment>
<proteinExistence type="predicted"/>
<dbReference type="AlphaFoldDB" id="J8DAN9"/>
<sequence length="155" mass="18071">MAMTNEQFENYLVMCYDKLESKQQKFISDYNIDNFDEYWYDQDQCILQFKKNGQVLLEFSVVFIGSWSGKSNSWMWSWANENVADYARSKSNCLRGLQNITGSEVFINSLFECDQEMAYELAAFSIEYLDAAGMYIAPGERSDVFMAVMLPHHCK</sequence>
<dbReference type="HOGENOM" id="CLU_123911_1_0_9"/>
<dbReference type="RefSeq" id="WP_002149981.1">
    <property type="nucleotide sequence ID" value="NZ_JH792148.1"/>
</dbReference>
<accession>J8DAN9</accession>
<evidence type="ECO:0000313" key="2">
    <source>
        <dbReference type="Proteomes" id="UP000006977"/>
    </source>
</evidence>
<evidence type="ECO:0000313" key="1">
    <source>
        <dbReference type="EMBL" id="EJQ76482.1"/>
    </source>
</evidence>